<dbReference type="InterPro" id="IPR052168">
    <property type="entry name" value="Cytochrome_b561_oxidase"/>
</dbReference>
<evidence type="ECO:0000256" key="8">
    <source>
        <dbReference type="ARBA" id="ARBA00022989"/>
    </source>
</evidence>
<evidence type="ECO:0000256" key="9">
    <source>
        <dbReference type="ARBA" id="ARBA00023004"/>
    </source>
</evidence>
<evidence type="ECO:0000256" key="12">
    <source>
        <dbReference type="SAM" id="Phobius"/>
    </source>
</evidence>
<protein>
    <recommendedName>
        <fullName evidence="13">Cytochrome b561 bacterial/Ni-hydrogenase domain-containing protein</fullName>
    </recommendedName>
</protein>
<keyword evidence="3" id="KW-1003">Cell membrane</keyword>
<dbReference type="EMBL" id="BRXZ01003202">
    <property type="protein sequence ID" value="GMH49711.1"/>
    <property type="molecule type" value="Genomic_DNA"/>
</dbReference>
<feature type="domain" description="Cytochrome b561 bacterial/Ni-hydrogenase" evidence="13">
    <location>
        <begin position="6"/>
        <end position="165"/>
    </location>
</feature>
<dbReference type="SUPFAM" id="SSF81342">
    <property type="entry name" value="Transmembrane di-heme cytochromes"/>
    <property type="match status" value="1"/>
</dbReference>
<keyword evidence="7" id="KW-0249">Electron transport</keyword>
<proteinExistence type="inferred from homology"/>
<evidence type="ECO:0000256" key="3">
    <source>
        <dbReference type="ARBA" id="ARBA00022475"/>
    </source>
</evidence>
<comment type="subcellular location">
    <subcellularLocation>
        <location evidence="1">Cell membrane</location>
        <topology evidence="1">Multi-pass membrane protein</topology>
    </subcellularLocation>
</comment>
<evidence type="ECO:0000256" key="4">
    <source>
        <dbReference type="ARBA" id="ARBA00022617"/>
    </source>
</evidence>
<keyword evidence="9" id="KW-0408">Iron</keyword>
<accession>A0A9W6ZCH7</accession>
<feature type="transmembrane region" description="Helical" evidence="12">
    <location>
        <begin position="95"/>
        <end position="113"/>
    </location>
</feature>
<evidence type="ECO:0000313" key="15">
    <source>
        <dbReference type="Proteomes" id="UP001165082"/>
    </source>
</evidence>
<keyword evidence="2" id="KW-0813">Transport</keyword>
<comment type="similarity">
    <text evidence="11">Belongs to the cytochrome b561 family.</text>
</comment>
<evidence type="ECO:0000259" key="13">
    <source>
        <dbReference type="Pfam" id="PF01292"/>
    </source>
</evidence>
<name>A0A9W6ZCH7_9STRA</name>
<feature type="transmembrane region" description="Helical" evidence="12">
    <location>
        <begin position="50"/>
        <end position="68"/>
    </location>
</feature>
<evidence type="ECO:0000256" key="1">
    <source>
        <dbReference type="ARBA" id="ARBA00004651"/>
    </source>
</evidence>
<evidence type="ECO:0000313" key="14">
    <source>
        <dbReference type="EMBL" id="GMH49711.1"/>
    </source>
</evidence>
<organism evidence="14 15">
    <name type="scientific">Triparma retinervis</name>
    <dbReference type="NCBI Taxonomy" id="2557542"/>
    <lineage>
        <taxon>Eukaryota</taxon>
        <taxon>Sar</taxon>
        <taxon>Stramenopiles</taxon>
        <taxon>Ochrophyta</taxon>
        <taxon>Bolidophyceae</taxon>
        <taxon>Parmales</taxon>
        <taxon>Triparmaceae</taxon>
        <taxon>Triparma</taxon>
    </lineage>
</organism>
<dbReference type="GO" id="GO:0005886">
    <property type="term" value="C:plasma membrane"/>
    <property type="evidence" value="ECO:0007669"/>
    <property type="project" value="UniProtKB-SubCell"/>
</dbReference>
<dbReference type="GO" id="GO:0009055">
    <property type="term" value="F:electron transfer activity"/>
    <property type="evidence" value="ECO:0007669"/>
    <property type="project" value="InterPro"/>
</dbReference>
<evidence type="ECO:0000256" key="7">
    <source>
        <dbReference type="ARBA" id="ARBA00022982"/>
    </source>
</evidence>
<keyword evidence="5 12" id="KW-0812">Transmembrane</keyword>
<keyword evidence="15" id="KW-1185">Reference proteome</keyword>
<keyword evidence="10 12" id="KW-0472">Membrane</keyword>
<dbReference type="OrthoDB" id="198925at2759"/>
<dbReference type="AlphaFoldDB" id="A0A9W6ZCH7"/>
<sequence>MSTIAYSFAQSSLHWISAPVLMSSIGCVLLAQETKKGEKSLGYSKGDLMFFHKSFGTAAFCLMIPRVFTKVMAPKVLPLISSPVEQGLAKVSHNALYVFLTVMPITGVGMGMYGGKGLPFFFKTIEPFEKNGTIAKYSFKVHKTMGTYGKYLVPLHVGAAGMHAAQGGSIFSRISVFRKGM</sequence>
<dbReference type="PANTHER" id="PTHR30529">
    <property type="entry name" value="CYTOCHROME B561"/>
    <property type="match status" value="1"/>
</dbReference>
<dbReference type="InterPro" id="IPR016174">
    <property type="entry name" value="Di-haem_cyt_TM"/>
</dbReference>
<comment type="caution">
    <text evidence="14">The sequence shown here is derived from an EMBL/GenBank/DDBJ whole genome shotgun (WGS) entry which is preliminary data.</text>
</comment>
<reference evidence="14" key="1">
    <citation type="submission" date="2022-07" db="EMBL/GenBank/DDBJ databases">
        <title>Genome analysis of Parmales, a sister group of diatoms, reveals the evolutionary specialization of diatoms from phago-mixotrophs to photoautotrophs.</title>
        <authorList>
            <person name="Ban H."/>
            <person name="Sato S."/>
            <person name="Yoshikawa S."/>
            <person name="Kazumasa Y."/>
            <person name="Nakamura Y."/>
            <person name="Ichinomiya M."/>
            <person name="Saitoh K."/>
            <person name="Sato N."/>
            <person name="Blanc-Mathieu R."/>
            <person name="Endo H."/>
            <person name="Kuwata A."/>
            <person name="Ogata H."/>
        </authorList>
    </citation>
    <scope>NUCLEOTIDE SEQUENCE</scope>
</reference>
<dbReference type="GO" id="GO:0046872">
    <property type="term" value="F:metal ion binding"/>
    <property type="evidence" value="ECO:0007669"/>
    <property type="project" value="UniProtKB-KW"/>
</dbReference>
<keyword evidence="8 12" id="KW-1133">Transmembrane helix</keyword>
<evidence type="ECO:0000256" key="11">
    <source>
        <dbReference type="ARBA" id="ARBA00037975"/>
    </source>
</evidence>
<dbReference type="GO" id="GO:0022904">
    <property type="term" value="P:respiratory electron transport chain"/>
    <property type="evidence" value="ECO:0007669"/>
    <property type="project" value="InterPro"/>
</dbReference>
<evidence type="ECO:0000256" key="10">
    <source>
        <dbReference type="ARBA" id="ARBA00023136"/>
    </source>
</evidence>
<dbReference type="Proteomes" id="UP001165082">
    <property type="component" value="Unassembled WGS sequence"/>
</dbReference>
<dbReference type="GO" id="GO:0020037">
    <property type="term" value="F:heme binding"/>
    <property type="evidence" value="ECO:0007669"/>
    <property type="project" value="TreeGrafter"/>
</dbReference>
<evidence type="ECO:0000256" key="6">
    <source>
        <dbReference type="ARBA" id="ARBA00022723"/>
    </source>
</evidence>
<dbReference type="PANTHER" id="PTHR30529:SF1">
    <property type="entry name" value="CYTOCHROME B561 HOMOLOG 2"/>
    <property type="match status" value="1"/>
</dbReference>
<evidence type="ECO:0000256" key="5">
    <source>
        <dbReference type="ARBA" id="ARBA00022692"/>
    </source>
</evidence>
<evidence type="ECO:0000256" key="2">
    <source>
        <dbReference type="ARBA" id="ARBA00022448"/>
    </source>
</evidence>
<keyword evidence="4" id="KW-0349">Heme</keyword>
<gene>
    <name evidence="14" type="ORF">TrRE_jg2613</name>
</gene>
<dbReference type="Pfam" id="PF01292">
    <property type="entry name" value="Ni_hydr_CYTB"/>
    <property type="match status" value="1"/>
</dbReference>
<keyword evidence="6" id="KW-0479">Metal-binding</keyword>
<dbReference type="InterPro" id="IPR011577">
    <property type="entry name" value="Cyt_b561_bac/Ni-Hgenase"/>
</dbReference>
<feature type="transmembrane region" description="Helical" evidence="12">
    <location>
        <begin position="12"/>
        <end position="30"/>
    </location>
</feature>